<protein>
    <submittedName>
        <fullName evidence="2">Uncharacterized protein</fullName>
    </submittedName>
</protein>
<evidence type="ECO:0000313" key="3">
    <source>
        <dbReference type="Proteomes" id="UP000240883"/>
    </source>
</evidence>
<feature type="compositionally biased region" description="Basic and acidic residues" evidence="1">
    <location>
        <begin position="220"/>
        <end position="242"/>
    </location>
</feature>
<feature type="compositionally biased region" description="Low complexity" evidence="1">
    <location>
        <begin position="568"/>
        <end position="578"/>
    </location>
</feature>
<evidence type="ECO:0000313" key="2">
    <source>
        <dbReference type="EMBL" id="PSN67443.1"/>
    </source>
</evidence>
<sequence length="673" mass="72489">MARMLGRSKSLRMLRGGHKESHQQESANLAPQPTLSQVDLERLKAATPVSRADGKLETPEMPQRPTTSSGGPGDRGKLFHKKVAPAVVPTTPCSEDQAFVFPFPSPAKSTSTTTILYTAEVRESSEEGIIGIALGSPTMASFHPNASQATDFVTSTQGPFTHISANASHYSIPHNVAPRQETPKPKLSRWKSLFRKAAPPPPQEKQSFYQLARTVAPARADSHHDNESLDSRATSYKEEDPRAISPPTFRPEIRESRKLPKGQEQPPVETRPRALTAGVASSSKPRAALPRSASSPKPPPKDVWGKSPNVPQLVVSGSAQVGSPQSTNSGAESLLLDVDIPSVHMERYSVMFSSLLQPNSNAPSSSLLARRQGNSDKLKPLHGLSDKATPSNTAAGDLTVKTKENRAETPRNESHKSHRRATSPTPSYPKSPGNLSLFPPARSASPKVPAQTVNRPRPLQRSTTAPAVSPSRESFSVSISSKNSANSAPQEPKKEKGRMDFGAMDRVLTPSPTASSFQSYDSDTEEITIVVAQEASAQSWKPRIEEPEPVWEILAKKPSSPTAITKTSALSSHPSSAPLEPPSRAVKLTRSQTLLSPGPRSADVKLHGSSSQATVGIARSVSVSRATRTELKRPTLARTATDNAERLVDKKPLTPTLVELKNRKSQRVQLVEA</sequence>
<dbReference type="OrthoDB" id="5404004at2759"/>
<dbReference type="EMBL" id="KZ678135">
    <property type="protein sequence ID" value="PSN67443.1"/>
    <property type="molecule type" value="Genomic_DNA"/>
</dbReference>
<feature type="compositionally biased region" description="Polar residues" evidence="1">
    <location>
        <begin position="24"/>
        <end position="37"/>
    </location>
</feature>
<accession>A0A2T2NPV7</accession>
<feature type="compositionally biased region" description="Polar residues" evidence="1">
    <location>
        <begin position="315"/>
        <end position="330"/>
    </location>
</feature>
<feature type="region of interest" description="Disordered" evidence="1">
    <location>
        <begin position="357"/>
        <end position="498"/>
    </location>
</feature>
<name>A0A2T2NPV7_CORCC</name>
<evidence type="ECO:0000256" key="1">
    <source>
        <dbReference type="SAM" id="MobiDB-lite"/>
    </source>
</evidence>
<proteinExistence type="predicted"/>
<reference evidence="2 3" key="1">
    <citation type="journal article" date="2018" name="Front. Microbiol.">
        <title>Genome-Wide Analysis of Corynespora cassiicola Leaf Fall Disease Putative Effectors.</title>
        <authorList>
            <person name="Lopez D."/>
            <person name="Ribeiro S."/>
            <person name="Label P."/>
            <person name="Fumanal B."/>
            <person name="Venisse J.S."/>
            <person name="Kohler A."/>
            <person name="de Oliveira R.R."/>
            <person name="Labutti K."/>
            <person name="Lipzen A."/>
            <person name="Lail K."/>
            <person name="Bauer D."/>
            <person name="Ohm R.A."/>
            <person name="Barry K.W."/>
            <person name="Spatafora J."/>
            <person name="Grigoriev I.V."/>
            <person name="Martin F.M."/>
            <person name="Pujade-Renaud V."/>
        </authorList>
    </citation>
    <scope>NUCLEOTIDE SEQUENCE [LARGE SCALE GENOMIC DNA]</scope>
    <source>
        <strain evidence="2 3">Philippines</strain>
    </source>
</reference>
<gene>
    <name evidence="2" type="ORF">BS50DRAFT_391951</name>
</gene>
<keyword evidence="3" id="KW-1185">Reference proteome</keyword>
<feature type="region of interest" description="Disordered" evidence="1">
    <location>
        <begin position="214"/>
        <end position="330"/>
    </location>
</feature>
<feature type="compositionally biased region" description="Polar residues" evidence="1">
    <location>
        <begin position="357"/>
        <end position="367"/>
    </location>
</feature>
<dbReference type="Proteomes" id="UP000240883">
    <property type="component" value="Unassembled WGS sequence"/>
</dbReference>
<feature type="compositionally biased region" description="Basic and acidic residues" evidence="1">
    <location>
        <begin position="400"/>
        <end position="415"/>
    </location>
</feature>
<feature type="region of interest" description="Disordered" evidence="1">
    <location>
        <begin position="626"/>
        <end position="648"/>
    </location>
</feature>
<organism evidence="2 3">
    <name type="scientific">Corynespora cassiicola Philippines</name>
    <dbReference type="NCBI Taxonomy" id="1448308"/>
    <lineage>
        <taxon>Eukaryota</taxon>
        <taxon>Fungi</taxon>
        <taxon>Dikarya</taxon>
        <taxon>Ascomycota</taxon>
        <taxon>Pezizomycotina</taxon>
        <taxon>Dothideomycetes</taxon>
        <taxon>Pleosporomycetidae</taxon>
        <taxon>Pleosporales</taxon>
        <taxon>Corynesporascaceae</taxon>
        <taxon>Corynespora</taxon>
    </lineage>
</organism>
<feature type="region of interest" description="Disordered" evidence="1">
    <location>
        <begin position="1"/>
        <end position="77"/>
    </location>
</feature>
<feature type="compositionally biased region" description="Low complexity" evidence="1">
    <location>
        <begin position="280"/>
        <end position="295"/>
    </location>
</feature>
<feature type="region of interest" description="Disordered" evidence="1">
    <location>
        <begin position="556"/>
        <end position="584"/>
    </location>
</feature>
<feature type="compositionally biased region" description="Low complexity" evidence="1">
    <location>
        <begin position="474"/>
        <end position="488"/>
    </location>
</feature>
<dbReference type="AlphaFoldDB" id="A0A2T2NPV7"/>